<protein>
    <submittedName>
        <fullName evidence="1">Uncharacterized protein</fullName>
    </submittedName>
</protein>
<evidence type="ECO:0000313" key="1">
    <source>
        <dbReference type="EMBL" id="SVD58231.1"/>
    </source>
</evidence>
<gene>
    <name evidence="1" type="ORF">METZ01_LOCUS411085</name>
</gene>
<sequence>MAWDFCFGFGVTINKPYPLKLILKTGVFCFPANIAKSEDDTILNYFTDEQYLERYRNSSVWGLIKLDWLIVLDGLRAILKGYDWKLPPE</sequence>
<dbReference type="EMBL" id="UINC01159893">
    <property type="protein sequence ID" value="SVD58231.1"/>
    <property type="molecule type" value="Genomic_DNA"/>
</dbReference>
<organism evidence="1">
    <name type="scientific">marine metagenome</name>
    <dbReference type="NCBI Taxonomy" id="408172"/>
    <lineage>
        <taxon>unclassified sequences</taxon>
        <taxon>metagenomes</taxon>
        <taxon>ecological metagenomes</taxon>
    </lineage>
</organism>
<proteinExistence type="predicted"/>
<dbReference type="AlphaFoldDB" id="A0A382WJI2"/>
<reference evidence="1" key="1">
    <citation type="submission" date="2018-05" db="EMBL/GenBank/DDBJ databases">
        <authorList>
            <person name="Lanie J.A."/>
            <person name="Ng W.-L."/>
            <person name="Kazmierczak K.M."/>
            <person name="Andrzejewski T.M."/>
            <person name="Davidsen T.M."/>
            <person name="Wayne K.J."/>
            <person name="Tettelin H."/>
            <person name="Glass J.I."/>
            <person name="Rusch D."/>
            <person name="Podicherti R."/>
            <person name="Tsui H.-C.T."/>
            <person name="Winkler M.E."/>
        </authorList>
    </citation>
    <scope>NUCLEOTIDE SEQUENCE</scope>
</reference>
<accession>A0A382WJI2</accession>
<name>A0A382WJI2_9ZZZZ</name>